<proteinExistence type="predicted"/>
<evidence type="ECO:0000313" key="3">
    <source>
        <dbReference type="Proteomes" id="UP000273143"/>
    </source>
</evidence>
<dbReference type="InterPro" id="IPR025285">
    <property type="entry name" value="DUF4145"/>
</dbReference>
<dbReference type="Proteomes" id="UP000273143">
    <property type="component" value="Chromosome"/>
</dbReference>
<dbReference type="Pfam" id="PF13643">
    <property type="entry name" value="DUF4145"/>
    <property type="match status" value="1"/>
</dbReference>
<dbReference type="KEGG" id="emo:DM558_04370"/>
<gene>
    <name evidence="2" type="ORF">DM558_04370</name>
</gene>
<dbReference type="EMBL" id="CP029822">
    <property type="protein sequence ID" value="AZS50057.1"/>
    <property type="molecule type" value="Genomic_DNA"/>
</dbReference>
<protein>
    <submittedName>
        <fullName evidence="2">DUF4145 domain-containing protein</fullName>
    </submittedName>
</protein>
<keyword evidence="3" id="KW-1185">Reference proteome</keyword>
<reference evidence="3" key="1">
    <citation type="submission" date="2018-06" db="EMBL/GenBank/DDBJ databases">
        <title>Complete genome of Pseudomonas insecticola strain QZS01.</title>
        <authorList>
            <person name="Wang J."/>
            <person name="Su Q."/>
        </authorList>
    </citation>
    <scope>NUCLEOTIDE SEQUENCE [LARGE SCALE GENOMIC DNA]</scope>
    <source>
        <strain evidence="3">QZS01</strain>
    </source>
</reference>
<sequence length="225" mass="26051">MPTLTADCPHCFTKNTFFKGLNAYAICEDAGYLTFQCQHCKNIVLTLVDDASNQSRRFTQFDFSLDANKIINGWEVLNIWPNFPKPKTLDYLPESVAKRYIEAQEQLAEGRFETAISICRKSLDIATVLTLEEKQAKDGEGNILTKEALVKRPLKRRIELLFENNLITKDMESWAHIIREDANDAIHTDIIFTKEEAQELLDFTEVFLMYLYTLPKMVEEKRKTN</sequence>
<organism evidence="2 3">
    <name type="scientific">Entomomonas moraniae</name>
    <dbReference type="NCBI Taxonomy" id="2213226"/>
    <lineage>
        <taxon>Bacteria</taxon>
        <taxon>Pseudomonadati</taxon>
        <taxon>Pseudomonadota</taxon>
        <taxon>Gammaproteobacteria</taxon>
        <taxon>Pseudomonadales</taxon>
        <taxon>Pseudomonadaceae</taxon>
        <taxon>Entomomonas</taxon>
    </lineage>
</organism>
<accession>A0A3Q9JL41</accession>
<evidence type="ECO:0000313" key="2">
    <source>
        <dbReference type="EMBL" id="AZS50057.1"/>
    </source>
</evidence>
<dbReference type="AlphaFoldDB" id="A0A3Q9JL41"/>
<evidence type="ECO:0000259" key="1">
    <source>
        <dbReference type="Pfam" id="PF13643"/>
    </source>
</evidence>
<dbReference type="RefSeq" id="WP_127162205.1">
    <property type="nucleotide sequence ID" value="NZ_CP029822.1"/>
</dbReference>
<name>A0A3Q9JL41_9GAMM</name>
<feature type="domain" description="DUF4145" evidence="1">
    <location>
        <begin position="140"/>
        <end position="205"/>
    </location>
</feature>